<accession>A0ABS3W2M3</accession>
<dbReference type="SUPFAM" id="SSF55961">
    <property type="entry name" value="Bet v1-like"/>
    <property type="match status" value="1"/>
</dbReference>
<gene>
    <name evidence="3" type="ORF">I8J29_00030</name>
</gene>
<evidence type="ECO:0000313" key="3">
    <source>
        <dbReference type="EMBL" id="MBO7742560.1"/>
    </source>
</evidence>
<name>A0ABS3W2M3_9BACL</name>
<dbReference type="RefSeq" id="WP_208845552.1">
    <property type="nucleotide sequence ID" value="NZ_JAGGDJ010000001.1"/>
</dbReference>
<dbReference type="InterPro" id="IPR013538">
    <property type="entry name" value="ASHA1/2-like_C"/>
</dbReference>
<reference evidence="3 4" key="1">
    <citation type="submission" date="2021-03" db="EMBL/GenBank/DDBJ databases">
        <title>Paenibacillus artemisicola MWE-103 whole genome sequence.</title>
        <authorList>
            <person name="Ham Y.J."/>
        </authorList>
    </citation>
    <scope>NUCLEOTIDE SEQUENCE [LARGE SCALE GENOMIC DNA]</scope>
    <source>
        <strain evidence="3 4">MWE-103</strain>
    </source>
</reference>
<evidence type="ECO:0000256" key="1">
    <source>
        <dbReference type="ARBA" id="ARBA00006817"/>
    </source>
</evidence>
<dbReference type="Gene3D" id="3.30.530.20">
    <property type="match status" value="1"/>
</dbReference>
<evidence type="ECO:0000259" key="2">
    <source>
        <dbReference type="Pfam" id="PF08327"/>
    </source>
</evidence>
<dbReference type="Proteomes" id="UP000670947">
    <property type="component" value="Unassembled WGS sequence"/>
</dbReference>
<proteinExistence type="inferred from homology"/>
<sequence>MDTPNALPDVRVTQVFNAPIEKVWRAISTSEGLGAWFMPNDFAPVVGHEFHIDAGPFGRQRCIVKEIEPPSRIAFQWGTEWTITILLEDRGNDRTACTLVHAGWREDGMTEFNLPHAAVRERMGQGWVGIVAKLGAVVEA</sequence>
<feature type="domain" description="Activator of Hsp90 ATPase homologue 1/2-like C-terminal" evidence="2">
    <location>
        <begin position="17"/>
        <end position="139"/>
    </location>
</feature>
<dbReference type="Pfam" id="PF08327">
    <property type="entry name" value="AHSA1"/>
    <property type="match status" value="1"/>
</dbReference>
<organism evidence="3 4">
    <name type="scientific">Paenibacillus artemisiicola</name>
    <dbReference type="NCBI Taxonomy" id="1172618"/>
    <lineage>
        <taxon>Bacteria</taxon>
        <taxon>Bacillati</taxon>
        <taxon>Bacillota</taxon>
        <taxon>Bacilli</taxon>
        <taxon>Bacillales</taxon>
        <taxon>Paenibacillaceae</taxon>
        <taxon>Paenibacillus</taxon>
    </lineage>
</organism>
<protein>
    <submittedName>
        <fullName evidence="3">SRPBCC domain-containing protein</fullName>
    </submittedName>
</protein>
<dbReference type="InterPro" id="IPR023393">
    <property type="entry name" value="START-like_dom_sf"/>
</dbReference>
<comment type="caution">
    <text evidence="3">The sequence shown here is derived from an EMBL/GenBank/DDBJ whole genome shotgun (WGS) entry which is preliminary data.</text>
</comment>
<dbReference type="EMBL" id="JAGGDJ010000001">
    <property type="protein sequence ID" value="MBO7742560.1"/>
    <property type="molecule type" value="Genomic_DNA"/>
</dbReference>
<dbReference type="CDD" id="cd07814">
    <property type="entry name" value="SRPBCC_CalC_Aha1-like"/>
    <property type="match status" value="1"/>
</dbReference>
<comment type="similarity">
    <text evidence="1">Belongs to the AHA1 family.</text>
</comment>
<keyword evidence="4" id="KW-1185">Reference proteome</keyword>
<evidence type="ECO:0000313" key="4">
    <source>
        <dbReference type="Proteomes" id="UP000670947"/>
    </source>
</evidence>